<accession>A0A6N7V4L6</accession>
<evidence type="ECO:0000313" key="1">
    <source>
        <dbReference type="EMBL" id="MSS57243.1"/>
    </source>
</evidence>
<reference evidence="1 2" key="1">
    <citation type="submission" date="2019-08" db="EMBL/GenBank/DDBJ databases">
        <title>In-depth cultivation of the pig gut microbiome towards novel bacterial diversity and tailored functional studies.</title>
        <authorList>
            <person name="Wylensek D."/>
            <person name="Hitch T.C.A."/>
            <person name="Clavel T."/>
        </authorList>
    </citation>
    <scope>NUCLEOTIDE SEQUENCE [LARGE SCALE GENOMIC DNA]</scope>
    <source>
        <strain evidence="1 2">LKV-472-APC-3</strain>
    </source>
</reference>
<name>A0A6N7V4L6_9FIRM</name>
<evidence type="ECO:0000313" key="2">
    <source>
        <dbReference type="Proteomes" id="UP000434241"/>
    </source>
</evidence>
<dbReference type="GeneID" id="93159686"/>
<dbReference type="AlphaFoldDB" id="A0A6N7V4L6"/>
<organism evidence="1 2">
    <name type="scientific">Holdemanella porci</name>
    <dbReference type="NCBI Taxonomy" id="2652276"/>
    <lineage>
        <taxon>Bacteria</taxon>
        <taxon>Bacillati</taxon>
        <taxon>Bacillota</taxon>
        <taxon>Erysipelotrichia</taxon>
        <taxon>Erysipelotrichales</taxon>
        <taxon>Erysipelotrichaceae</taxon>
        <taxon>Holdemanella</taxon>
    </lineage>
</organism>
<proteinExistence type="predicted"/>
<keyword evidence="2" id="KW-1185">Reference proteome</keyword>
<gene>
    <name evidence="1" type="ORF">FYJ55_10370</name>
</gene>
<dbReference type="Proteomes" id="UP000434241">
    <property type="component" value="Unassembled WGS sequence"/>
</dbReference>
<dbReference type="EMBL" id="VUMR01000101">
    <property type="protein sequence ID" value="MSS57243.1"/>
    <property type="molecule type" value="Genomic_DNA"/>
</dbReference>
<dbReference type="RefSeq" id="WP_154556770.1">
    <property type="nucleotide sequence ID" value="NZ_VUMR01000101.1"/>
</dbReference>
<protein>
    <submittedName>
        <fullName evidence="1">Uncharacterized protein</fullName>
    </submittedName>
</protein>
<comment type="caution">
    <text evidence="1">The sequence shown here is derived from an EMBL/GenBank/DDBJ whole genome shotgun (WGS) entry which is preliminary data.</text>
</comment>
<sequence length="115" mass="13943">MKYDIGIQTFWNVPNYGTFAQAYALQKVLQEINENKDVRQIAHLDKHHFNFYYDIAAYYRSFPIWKKSFWKSFLINSKNIEEKEKNFFSAYETIPHTMNIDLKNIKEFQFDKILA</sequence>